<gene>
    <name evidence="1" type="ORF">GCM10007977_098130</name>
</gene>
<proteinExistence type="predicted"/>
<reference evidence="1" key="2">
    <citation type="submission" date="2020-09" db="EMBL/GenBank/DDBJ databases">
        <authorList>
            <person name="Sun Q."/>
            <person name="Ohkuma M."/>
        </authorList>
    </citation>
    <scope>NUCLEOTIDE SEQUENCE</scope>
    <source>
        <strain evidence="1">JCM 19831</strain>
    </source>
</reference>
<comment type="caution">
    <text evidence="1">The sequence shown here is derived from an EMBL/GenBank/DDBJ whole genome shotgun (WGS) entry which is preliminary data.</text>
</comment>
<reference evidence="1" key="1">
    <citation type="journal article" date="2014" name="Int. J. Syst. Evol. Microbiol.">
        <title>Complete genome sequence of Corynebacterium casei LMG S-19264T (=DSM 44701T), isolated from a smear-ripened cheese.</title>
        <authorList>
            <consortium name="US DOE Joint Genome Institute (JGI-PGF)"/>
            <person name="Walter F."/>
            <person name="Albersmeier A."/>
            <person name="Kalinowski J."/>
            <person name="Ruckert C."/>
        </authorList>
    </citation>
    <scope>NUCLEOTIDE SEQUENCE</scope>
    <source>
        <strain evidence="1">JCM 19831</strain>
    </source>
</reference>
<name>A0A917UFM1_9ACTN</name>
<dbReference type="EMBL" id="BMPI01000085">
    <property type="protein sequence ID" value="GGM81133.1"/>
    <property type="molecule type" value="Genomic_DNA"/>
</dbReference>
<protein>
    <submittedName>
        <fullName evidence="1">Uncharacterized protein</fullName>
    </submittedName>
</protein>
<dbReference type="Proteomes" id="UP000642070">
    <property type="component" value="Unassembled WGS sequence"/>
</dbReference>
<accession>A0A917UFM1</accession>
<evidence type="ECO:0000313" key="1">
    <source>
        <dbReference type="EMBL" id="GGM81133.1"/>
    </source>
</evidence>
<evidence type="ECO:0000313" key="2">
    <source>
        <dbReference type="Proteomes" id="UP000642070"/>
    </source>
</evidence>
<dbReference type="AlphaFoldDB" id="A0A917UFM1"/>
<sequence length="160" mass="17122">MLAGMHELGRLAGYFAAHQIRNIRNLSDGETLFPMLGYEHADHGRGATCFVGEIGRDVLTANEHGAQRAVFVVDGYVTLDAGKFDALIIEAVEYGPGEASLTIAVPYRPPASPGGFAVHRPKFFQLTGVDRAGLGEAFLAGVDSHHQAAAVWHTHLDDSV</sequence>
<keyword evidence="2" id="KW-1185">Reference proteome</keyword>
<organism evidence="1 2">
    <name type="scientific">Dactylosporangium sucinum</name>
    <dbReference type="NCBI Taxonomy" id="1424081"/>
    <lineage>
        <taxon>Bacteria</taxon>
        <taxon>Bacillati</taxon>
        <taxon>Actinomycetota</taxon>
        <taxon>Actinomycetes</taxon>
        <taxon>Micromonosporales</taxon>
        <taxon>Micromonosporaceae</taxon>
        <taxon>Dactylosporangium</taxon>
    </lineage>
</organism>